<evidence type="ECO:0000313" key="3">
    <source>
        <dbReference type="Proteomes" id="UP000198775"/>
    </source>
</evidence>
<protein>
    <submittedName>
        <fullName evidence="2">Universal stress protein family protein</fullName>
    </submittedName>
</protein>
<dbReference type="InterPro" id="IPR006016">
    <property type="entry name" value="UspA"/>
</dbReference>
<evidence type="ECO:0000313" key="2">
    <source>
        <dbReference type="EMBL" id="SEO08533.1"/>
    </source>
</evidence>
<dbReference type="Pfam" id="PF00582">
    <property type="entry name" value="Usp"/>
    <property type="match status" value="1"/>
</dbReference>
<gene>
    <name evidence="2" type="ORF">SAMN05216388_100812</name>
</gene>
<dbReference type="AlphaFoldDB" id="A0A1H8LTZ6"/>
<feature type="domain" description="UspA" evidence="1">
    <location>
        <begin position="2"/>
        <end position="146"/>
    </location>
</feature>
<dbReference type="Proteomes" id="UP000198775">
    <property type="component" value="Unassembled WGS sequence"/>
</dbReference>
<organism evidence="2 3">
    <name type="scientific">Halorientalis persicus</name>
    <dbReference type="NCBI Taxonomy" id="1367881"/>
    <lineage>
        <taxon>Archaea</taxon>
        <taxon>Methanobacteriati</taxon>
        <taxon>Methanobacteriota</taxon>
        <taxon>Stenosarchaea group</taxon>
        <taxon>Halobacteria</taxon>
        <taxon>Halobacteriales</taxon>
        <taxon>Haloarculaceae</taxon>
        <taxon>Halorientalis</taxon>
    </lineage>
</organism>
<accession>A0A1H8LTZ6</accession>
<evidence type="ECO:0000259" key="1">
    <source>
        <dbReference type="Pfam" id="PF00582"/>
    </source>
</evidence>
<keyword evidence="3" id="KW-1185">Reference proteome</keyword>
<dbReference type="InterPro" id="IPR014729">
    <property type="entry name" value="Rossmann-like_a/b/a_fold"/>
</dbReference>
<sequence length="149" mass="16525">MTLLVPFDGSALSRTALERASEFAEYRDEEVVALTIIPDDEEFARERGWIDEDGTYDQAAVCEEFERTVQEVASNATYRCEHPETSDSMTATVIDDITRTIRHVADDVDASIVFIGSENAGRVSTPVTSVGSPVSEDPRYDVHIVRHAN</sequence>
<dbReference type="Gene3D" id="3.40.50.620">
    <property type="entry name" value="HUPs"/>
    <property type="match status" value="1"/>
</dbReference>
<dbReference type="EMBL" id="FOCX01000008">
    <property type="protein sequence ID" value="SEO08533.1"/>
    <property type="molecule type" value="Genomic_DNA"/>
</dbReference>
<dbReference type="CDD" id="cd00293">
    <property type="entry name" value="USP-like"/>
    <property type="match status" value="1"/>
</dbReference>
<dbReference type="SUPFAM" id="SSF52402">
    <property type="entry name" value="Adenine nucleotide alpha hydrolases-like"/>
    <property type="match status" value="1"/>
</dbReference>
<reference evidence="3" key="1">
    <citation type="submission" date="2016-10" db="EMBL/GenBank/DDBJ databases">
        <authorList>
            <person name="Varghese N."/>
            <person name="Submissions S."/>
        </authorList>
    </citation>
    <scope>NUCLEOTIDE SEQUENCE [LARGE SCALE GENOMIC DNA]</scope>
    <source>
        <strain evidence="3">IBRC-M 10043</strain>
    </source>
</reference>
<name>A0A1H8LTZ6_9EURY</name>
<dbReference type="RefSeq" id="WP_092659618.1">
    <property type="nucleotide sequence ID" value="NZ_FOCX01000008.1"/>
</dbReference>
<dbReference type="OrthoDB" id="193961at2157"/>
<proteinExistence type="predicted"/>